<evidence type="ECO:0000313" key="1">
    <source>
        <dbReference type="EMBL" id="ATQ67930.1"/>
    </source>
</evidence>
<dbReference type="KEGG" id="mtw:CQW49_08540"/>
<gene>
    <name evidence="1" type="ORF">CQW49_08540</name>
</gene>
<dbReference type="Proteomes" id="UP000230709">
    <property type="component" value="Chromosome"/>
</dbReference>
<proteinExistence type="predicted"/>
<keyword evidence="2" id="KW-1185">Reference proteome</keyword>
<dbReference type="EMBL" id="CP023737">
    <property type="protein sequence ID" value="ATQ67930.1"/>
    <property type="molecule type" value="Genomic_DNA"/>
</dbReference>
<protein>
    <submittedName>
        <fullName evidence="1">Uncharacterized protein</fullName>
    </submittedName>
</protein>
<dbReference type="AlphaFoldDB" id="A0A2D2CYX1"/>
<sequence>MAGTTPQVASAEENPVARAEQQKLLLLMEKLNKSIEEKSTDATTAAAVAGQFVVNFTVKLKAPVSDPITCAVTVAHFGSAGATYLHMRSASATKSGLTATCKIVIPYDWKKANSAIPVSISPSLAATQCACPGNYYQISLPSQDIPLPSATTATTTVNVSAVM</sequence>
<evidence type="ECO:0000313" key="2">
    <source>
        <dbReference type="Proteomes" id="UP000230709"/>
    </source>
</evidence>
<accession>A0A2D2CYX1</accession>
<name>A0A2D2CYX1_METT3</name>
<reference evidence="2" key="1">
    <citation type="submission" date="2017-10" db="EMBL/GenBank/DDBJ databases">
        <title>Completed PacBio SMRT sequence of Methylosinus trichosporium OB3b reveals presence of a third large plasmid.</title>
        <authorList>
            <person name="Charles T.C."/>
            <person name="Lynch M.D.J."/>
            <person name="Heil J.R."/>
            <person name="Cheng J."/>
        </authorList>
    </citation>
    <scope>NUCLEOTIDE SEQUENCE [LARGE SCALE GENOMIC DNA]</scope>
    <source>
        <strain evidence="2">OB3b</strain>
    </source>
</reference>
<organism evidence="1 2">
    <name type="scientific">Methylosinus trichosporium (strain ATCC 35070 / NCIMB 11131 / UNIQEM 75 / OB3b)</name>
    <dbReference type="NCBI Taxonomy" id="595536"/>
    <lineage>
        <taxon>Bacteria</taxon>
        <taxon>Pseudomonadati</taxon>
        <taxon>Pseudomonadota</taxon>
        <taxon>Alphaproteobacteria</taxon>
        <taxon>Hyphomicrobiales</taxon>
        <taxon>Methylocystaceae</taxon>
        <taxon>Methylosinus</taxon>
    </lineage>
</organism>